<keyword evidence="2" id="KW-1185">Reference proteome</keyword>
<dbReference type="PANTHER" id="PTHR34258">
    <property type="entry name" value="ARMADILLO-LIKE HELICAL DOMAIN CONTAINING PROTEIN 1"/>
    <property type="match status" value="1"/>
</dbReference>
<gene>
    <name evidence="1" type="ORF">GDO81_024467</name>
</gene>
<evidence type="ECO:0000313" key="2">
    <source>
        <dbReference type="Proteomes" id="UP000824782"/>
    </source>
</evidence>
<dbReference type="EMBL" id="WNYA01029859">
    <property type="protein sequence ID" value="KAG8537481.1"/>
    <property type="molecule type" value="Genomic_DNA"/>
</dbReference>
<dbReference type="InterPro" id="IPR041090">
    <property type="entry name" value="DUF5578"/>
</dbReference>
<dbReference type="AlphaFoldDB" id="A0AAV6YKJ9"/>
<comment type="caution">
    <text evidence="1">The sequence shown here is derived from an EMBL/GenBank/DDBJ whole genome shotgun (WGS) entry which is preliminary data.</text>
</comment>
<dbReference type="PANTHER" id="PTHR34258:SF1">
    <property type="entry name" value="ARMADILLO-LIKE HELICAL DOMAIN CONTAINING PROTEIN 1"/>
    <property type="match status" value="1"/>
</dbReference>
<reference evidence="1" key="1">
    <citation type="thesis" date="2020" institute="ProQuest LLC" country="789 East Eisenhower Parkway, Ann Arbor, MI, USA">
        <title>Comparative Genomics and Chromosome Evolution.</title>
        <authorList>
            <person name="Mudd A.B."/>
        </authorList>
    </citation>
    <scope>NUCLEOTIDE SEQUENCE</scope>
    <source>
        <strain evidence="1">237g6f4</strain>
        <tissue evidence="1">Blood</tissue>
    </source>
</reference>
<evidence type="ECO:0000313" key="1">
    <source>
        <dbReference type="EMBL" id="KAG8537481.1"/>
    </source>
</evidence>
<name>A0AAV6YKJ9_ENGPU</name>
<protein>
    <submittedName>
        <fullName evidence="1">Uncharacterized protein</fullName>
    </submittedName>
</protein>
<organism evidence="1 2">
    <name type="scientific">Engystomops pustulosus</name>
    <name type="common">Tungara frog</name>
    <name type="synonym">Physalaemus pustulosus</name>
    <dbReference type="NCBI Taxonomy" id="76066"/>
    <lineage>
        <taxon>Eukaryota</taxon>
        <taxon>Metazoa</taxon>
        <taxon>Chordata</taxon>
        <taxon>Craniata</taxon>
        <taxon>Vertebrata</taxon>
        <taxon>Euteleostomi</taxon>
        <taxon>Amphibia</taxon>
        <taxon>Batrachia</taxon>
        <taxon>Anura</taxon>
        <taxon>Neobatrachia</taxon>
        <taxon>Hyloidea</taxon>
        <taxon>Leptodactylidae</taxon>
        <taxon>Leiuperinae</taxon>
        <taxon>Engystomops</taxon>
    </lineage>
</organism>
<dbReference type="Proteomes" id="UP000824782">
    <property type="component" value="Unassembled WGS sequence"/>
</dbReference>
<proteinExistence type="predicted"/>
<sequence>MLARESTDLCHQLIRLRVVHHLLYVMGNTEHTESQRQASLALEYFVSVSPVVEEQVKIAIGEKIFQMLMENPEVLYMKLDAIQVDVLVSNQVNVPRVKEVAE</sequence>
<accession>A0AAV6YKJ9</accession>